<keyword evidence="3" id="KW-1185">Reference proteome</keyword>
<accession>A0ABS7D6N5</accession>
<comment type="caution">
    <text evidence="2">The sequence shown here is derived from an EMBL/GenBank/DDBJ whole genome shotgun (WGS) entry which is preliminary data.</text>
</comment>
<organism evidence="2 3">
    <name type="scientific">Paenibacillus oenotherae</name>
    <dbReference type="NCBI Taxonomy" id="1435645"/>
    <lineage>
        <taxon>Bacteria</taxon>
        <taxon>Bacillati</taxon>
        <taxon>Bacillota</taxon>
        <taxon>Bacilli</taxon>
        <taxon>Bacillales</taxon>
        <taxon>Paenibacillaceae</taxon>
        <taxon>Paenibacillus</taxon>
    </lineage>
</organism>
<proteinExistence type="predicted"/>
<evidence type="ECO:0000256" key="1">
    <source>
        <dbReference type="SAM" id="SignalP"/>
    </source>
</evidence>
<protein>
    <submittedName>
        <fullName evidence="2">Uncharacterized protein</fullName>
    </submittedName>
</protein>
<gene>
    <name evidence="2" type="ORF">K0T92_12410</name>
</gene>
<dbReference type="RefSeq" id="WP_219872789.1">
    <property type="nucleotide sequence ID" value="NZ_JAHZIJ010000007.1"/>
</dbReference>
<name>A0ABS7D6N5_9BACL</name>
<sequence length="119" mass="13010">MKKRLFTFAMLCLVFMFAAIPVASATTQTIALGDKKSIGYTDGVVSFEFTAPVSRSYTFTLQKIYPIAMTQTLKLYDDQNQLLASNVAYGTSIVTLNLTAGQVVRVDASTTFKAGLYVQ</sequence>
<dbReference type="EMBL" id="JAHZIJ010000007">
    <property type="protein sequence ID" value="MBW7475555.1"/>
    <property type="molecule type" value="Genomic_DNA"/>
</dbReference>
<dbReference type="Proteomes" id="UP000812277">
    <property type="component" value="Unassembled WGS sequence"/>
</dbReference>
<feature type="signal peptide" evidence="1">
    <location>
        <begin position="1"/>
        <end position="25"/>
    </location>
</feature>
<feature type="chain" id="PRO_5045718629" evidence="1">
    <location>
        <begin position="26"/>
        <end position="119"/>
    </location>
</feature>
<reference evidence="2 3" key="1">
    <citation type="submission" date="2021-07" db="EMBL/GenBank/DDBJ databases">
        <title>Paenibacillus radiodurans sp. nov., isolated from the southeastern edge of Tengger Desert.</title>
        <authorList>
            <person name="Zhang G."/>
        </authorList>
    </citation>
    <scope>NUCLEOTIDE SEQUENCE [LARGE SCALE GENOMIC DNA]</scope>
    <source>
        <strain evidence="2 3">DT7-4</strain>
    </source>
</reference>
<evidence type="ECO:0000313" key="3">
    <source>
        <dbReference type="Proteomes" id="UP000812277"/>
    </source>
</evidence>
<evidence type="ECO:0000313" key="2">
    <source>
        <dbReference type="EMBL" id="MBW7475555.1"/>
    </source>
</evidence>
<keyword evidence="1" id="KW-0732">Signal</keyword>